<gene>
    <name evidence="1" type="ORF">NM208_g12376</name>
</gene>
<dbReference type="Proteomes" id="UP001148629">
    <property type="component" value="Unassembled WGS sequence"/>
</dbReference>
<accession>A0ACC1RSF4</accession>
<protein>
    <submittedName>
        <fullName evidence="1">Uncharacterized protein</fullName>
    </submittedName>
</protein>
<keyword evidence="2" id="KW-1185">Reference proteome</keyword>
<evidence type="ECO:0000313" key="2">
    <source>
        <dbReference type="Proteomes" id="UP001148629"/>
    </source>
</evidence>
<sequence length="242" mass="27002">MLLQILRFVVPSSMAISCPAFSSLRRDVATAGAIAQYFGYSVQTRVAPLPKPRHEISWIIRTPATLPLKTHVTDTAFTEWPDDLDLSQKAQLTDRLNELSTDSAVSLLVDLADKDSKDLLTGLQAPVCEVVTMKMKQDAPFKDAAFRNSMHKTYTDCYRMQGFVGGDWGYAVNTNHTGGENVTSERLDGRQRRLAIYLLGWESIELHEDAGKTEVFAEEMDKLGPWIDAGSGAWYTTLTKHE</sequence>
<evidence type="ECO:0000313" key="1">
    <source>
        <dbReference type="EMBL" id="KAJ3523641.1"/>
    </source>
</evidence>
<name>A0ACC1RSF4_9HYPO</name>
<dbReference type="EMBL" id="JANRMS010002217">
    <property type="protein sequence ID" value="KAJ3523641.1"/>
    <property type="molecule type" value="Genomic_DNA"/>
</dbReference>
<organism evidence="1 2">
    <name type="scientific">Fusarium decemcellulare</name>
    <dbReference type="NCBI Taxonomy" id="57161"/>
    <lineage>
        <taxon>Eukaryota</taxon>
        <taxon>Fungi</taxon>
        <taxon>Dikarya</taxon>
        <taxon>Ascomycota</taxon>
        <taxon>Pezizomycotina</taxon>
        <taxon>Sordariomycetes</taxon>
        <taxon>Hypocreomycetidae</taxon>
        <taxon>Hypocreales</taxon>
        <taxon>Nectriaceae</taxon>
        <taxon>Fusarium</taxon>
        <taxon>Fusarium decemcellulare species complex</taxon>
    </lineage>
</organism>
<proteinExistence type="predicted"/>
<comment type="caution">
    <text evidence="1">The sequence shown here is derived from an EMBL/GenBank/DDBJ whole genome shotgun (WGS) entry which is preliminary data.</text>
</comment>
<reference evidence="1" key="1">
    <citation type="submission" date="2022-08" db="EMBL/GenBank/DDBJ databases">
        <title>Genome Sequence of Fusarium decemcellulare.</title>
        <authorList>
            <person name="Buettner E."/>
        </authorList>
    </citation>
    <scope>NUCLEOTIDE SEQUENCE</scope>
    <source>
        <strain evidence="1">Babe19</strain>
    </source>
</reference>